<keyword evidence="1" id="KW-1133">Transmembrane helix</keyword>
<proteinExistence type="predicted"/>
<evidence type="ECO:0000313" key="2">
    <source>
        <dbReference type="EMBL" id="QSB14500.1"/>
    </source>
</evidence>
<sequence>MRDTGWRWRGITTLALLAGVGLAVPALPSGPAELRLLALAGAGLMLVGLGILTRVIVVRE</sequence>
<organism evidence="2 3">
    <name type="scientific">Natronosporangium hydrolyticum</name>
    <dbReference type="NCBI Taxonomy" id="2811111"/>
    <lineage>
        <taxon>Bacteria</taxon>
        <taxon>Bacillati</taxon>
        <taxon>Actinomycetota</taxon>
        <taxon>Actinomycetes</taxon>
        <taxon>Micromonosporales</taxon>
        <taxon>Micromonosporaceae</taxon>
        <taxon>Natronosporangium</taxon>
    </lineage>
</organism>
<feature type="transmembrane region" description="Helical" evidence="1">
    <location>
        <begin position="36"/>
        <end position="57"/>
    </location>
</feature>
<accession>A0A895YK70</accession>
<dbReference type="RefSeq" id="WP_239676637.1">
    <property type="nucleotide sequence ID" value="NZ_CP070499.1"/>
</dbReference>
<name>A0A895YK70_9ACTN</name>
<dbReference type="AlphaFoldDB" id="A0A895YK70"/>
<dbReference type="Proteomes" id="UP000662857">
    <property type="component" value="Chromosome"/>
</dbReference>
<evidence type="ECO:0000256" key="1">
    <source>
        <dbReference type="SAM" id="Phobius"/>
    </source>
</evidence>
<keyword evidence="1" id="KW-0812">Transmembrane</keyword>
<dbReference type="KEGG" id="nhy:JQS43_23965"/>
<keyword evidence="3" id="KW-1185">Reference proteome</keyword>
<protein>
    <submittedName>
        <fullName evidence="2">Uncharacterized protein</fullName>
    </submittedName>
</protein>
<evidence type="ECO:0000313" key="3">
    <source>
        <dbReference type="Proteomes" id="UP000662857"/>
    </source>
</evidence>
<reference evidence="2" key="1">
    <citation type="submission" date="2021-02" db="EMBL/GenBank/DDBJ databases">
        <title>Natrosporangium hydrolyticum gen. nov., sp. nov, a haloalkaliphilic actinobacterium from a soda solonchak soil.</title>
        <authorList>
            <person name="Sorokin D.Y."/>
            <person name="Khijniak T.V."/>
            <person name="Zakharycheva A.P."/>
            <person name="Boueva O.V."/>
            <person name="Ariskina E.V."/>
            <person name="Hahnke R.L."/>
            <person name="Bunk B."/>
            <person name="Sproer C."/>
            <person name="Schumann P."/>
            <person name="Evtushenko L.I."/>
            <person name="Kublanov I.V."/>
        </authorList>
    </citation>
    <scope>NUCLEOTIDE SEQUENCE</scope>
    <source>
        <strain evidence="2">DSM 106523</strain>
    </source>
</reference>
<gene>
    <name evidence="2" type="ORF">JQS43_23965</name>
</gene>
<dbReference type="EMBL" id="CP070499">
    <property type="protein sequence ID" value="QSB14500.1"/>
    <property type="molecule type" value="Genomic_DNA"/>
</dbReference>
<keyword evidence="1" id="KW-0472">Membrane</keyword>